<keyword evidence="1" id="KW-0808">Transferase</keyword>
<dbReference type="PANTHER" id="PTHR24067">
    <property type="entry name" value="UBIQUITIN-CONJUGATING ENZYME E2"/>
    <property type="match status" value="1"/>
</dbReference>
<evidence type="ECO:0000256" key="3">
    <source>
        <dbReference type="PROSITE-ProRule" id="PRU10133"/>
    </source>
</evidence>
<dbReference type="InterPro" id="IPR000608">
    <property type="entry name" value="UBC"/>
</dbReference>
<reference evidence="8" key="3">
    <citation type="journal article" date="2014" name="Nature">
        <title>Elephant shark genome provides unique insights into gnathostome evolution.</title>
        <authorList>
            <consortium name="International Elephant Shark Genome Sequencing Consortium"/>
            <person name="Venkatesh B."/>
            <person name="Lee A.P."/>
            <person name="Ravi V."/>
            <person name="Maurya A.K."/>
            <person name="Lian M.M."/>
            <person name="Swann J.B."/>
            <person name="Ohta Y."/>
            <person name="Flajnik M.F."/>
            <person name="Sutoh Y."/>
            <person name="Kasahara M."/>
            <person name="Hoon S."/>
            <person name="Gangu V."/>
            <person name="Roy S.W."/>
            <person name="Irimia M."/>
            <person name="Korzh V."/>
            <person name="Kondrychyn I."/>
            <person name="Lim Z.W."/>
            <person name="Tay B.H."/>
            <person name="Tohari S."/>
            <person name="Kong K.W."/>
            <person name="Ho S."/>
            <person name="Lorente-Galdos B."/>
            <person name="Quilez J."/>
            <person name="Marques-Bonet T."/>
            <person name="Raney B.J."/>
            <person name="Ingham P.W."/>
            <person name="Tay A."/>
            <person name="Hillier L.W."/>
            <person name="Minx P."/>
            <person name="Boehm T."/>
            <person name="Wilson R.K."/>
            <person name="Brenner S."/>
            <person name="Warren W.C."/>
        </authorList>
    </citation>
    <scope>NUCLEOTIDE SEQUENCE [LARGE SCALE GENOMIC DNA]</scope>
</reference>
<reference evidence="8" key="1">
    <citation type="journal article" date="2006" name="Science">
        <title>Ancient noncoding elements conserved in the human genome.</title>
        <authorList>
            <person name="Venkatesh B."/>
            <person name="Kirkness E.F."/>
            <person name="Loh Y.H."/>
            <person name="Halpern A.L."/>
            <person name="Lee A.P."/>
            <person name="Johnson J."/>
            <person name="Dandona N."/>
            <person name="Viswanathan L.D."/>
            <person name="Tay A."/>
            <person name="Venter J.C."/>
            <person name="Strausberg R.L."/>
            <person name="Brenner S."/>
        </authorList>
    </citation>
    <scope>NUCLEOTIDE SEQUENCE [LARGE SCALE GENOMIC DNA]</scope>
</reference>
<keyword evidence="8" id="KW-1185">Reference proteome</keyword>
<evidence type="ECO:0000313" key="7">
    <source>
        <dbReference type="Ensembl" id="ENSCMIP00000000953.1"/>
    </source>
</evidence>
<feature type="domain" description="UBC core" evidence="6">
    <location>
        <begin position="1"/>
        <end position="130"/>
    </location>
</feature>
<sequence>MIASPHEDNLLEWMATIQGLKDTPWEGAKYKLSLKFTDDYNSVPPTVTFHTIPFHPNVDKATGRPCIGFLDEPRLWKQSLTVSSILLGIQVLLSNPVLERAVNTDAAEILRFDPSRYWEIVRDCVRGLQDGVPKGGAKRLKADGVGRAGTWSRPEPTERR</sequence>
<dbReference type="GO" id="GO:0016740">
    <property type="term" value="F:transferase activity"/>
    <property type="evidence" value="ECO:0007669"/>
    <property type="project" value="UniProtKB-KW"/>
</dbReference>
<reference evidence="7" key="5">
    <citation type="submission" date="2025-09" db="UniProtKB">
        <authorList>
            <consortium name="Ensembl"/>
        </authorList>
    </citation>
    <scope>IDENTIFICATION</scope>
</reference>
<comment type="similarity">
    <text evidence="4">Belongs to the ubiquitin-conjugating enzyme family.</text>
</comment>
<evidence type="ECO:0000256" key="5">
    <source>
        <dbReference type="SAM" id="MobiDB-lite"/>
    </source>
</evidence>
<dbReference type="Gene3D" id="3.10.110.10">
    <property type="entry name" value="Ubiquitin Conjugating Enzyme"/>
    <property type="match status" value="1"/>
</dbReference>
<dbReference type="InterPro" id="IPR023313">
    <property type="entry name" value="UBQ-conjugating_AS"/>
</dbReference>
<dbReference type="InParanoid" id="A0A4W3GCG5"/>
<reference evidence="8" key="2">
    <citation type="journal article" date="2007" name="PLoS Biol.">
        <title>Survey sequencing and comparative analysis of the elephant shark (Callorhinchus milii) genome.</title>
        <authorList>
            <person name="Venkatesh B."/>
            <person name="Kirkness E.F."/>
            <person name="Loh Y.H."/>
            <person name="Halpern A.L."/>
            <person name="Lee A.P."/>
            <person name="Johnson J."/>
            <person name="Dandona N."/>
            <person name="Viswanathan L.D."/>
            <person name="Tay A."/>
            <person name="Venter J.C."/>
            <person name="Strausberg R.L."/>
            <person name="Brenner S."/>
        </authorList>
    </citation>
    <scope>NUCLEOTIDE SEQUENCE [LARGE SCALE GENOMIC DNA]</scope>
</reference>
<dbReference type="SUPFAM" id="SSF54495">
    <property type="entry name" value="UBC-like"/>
    <property type="match status" value="1"/>
</dbReference>
<feature type="active site" description="Glycyl thioester intermediate" evidence="3">
    <location>
        <position position="66"/>
    </location>
</feature>
<dbReference type="PROSITE" id="PS50127">
    <property type="entry name" value="UBC_2"/>
    <property type="match status" value="1"/>
</dbReference>
<dbReference type="InterPro" id="IPR050113">
    <property type="entry name" value="Ub_conjugating_enzyme"/>
</dbReference>
<evidence type="ECO:0000256" key="2">
    <source>
        <dbReference type="ARBA" id="ARBA00022786"/>
    </source>
</evidence>
<keyword evidence="4" id="KW-0547">Nucleotide-binding</keyword>
<name>A0A4W3GCG5_CALMI</name>
<keyword evidence="4" id="KW-0067">ATP-binding</keyword>
<dbReference type="Ensembl" id="ENSCMIT00000001005.1">
    <property type="protein sequence ID" value="ENSCMIP00000000953.1"/>
    <property type="gene ID" value="ENSCMIG00000000643.1"/>
</dbReference>
<keyword evidence="2 4" id="KW-0833">Ubl conjugation pathway</keyword>
<organism evidence="7 8">
    <name type="scientific">Callorhinchus milii</name>
    <name type="common">Ghost shark</name>
    <dbReference type="NCBI Taxonomy" id="7868"/>
    <lineage>
        <taxon>Eukaryota</taxon>
        <taxon>Metazoa</taxon>
        <taxon>Chordata</taxon>
        <taxon>Craniata</taxon>
        <taxon>Vertebrata</taxon>
        <taxon>Chondrichthyes</taxon>
        <taxon>Holocephali</taxon>
        <taxon>Chimaeriformes</taxon>
        <taxon>Callorhinchidae</taxon>
        <taxon>Callorhinchus</taxon>
    </lineage>
</organism>
<dbReference type="SMART" id="SM00212">
    <property type="entry name" value="UBCc"/>
    <property type="match status" value="1"/>
</dbReference>
<dbReference type="InterPro" id="IPR016135">
    <property type="entry name" value="UBQ-conjugating_enzyme/RWD"/>
</dbReference>
<dbReference type="GO" id="GO:0005524">
    <property type="term" value="F:ATP binding"/>
    <property type="evidence" value="ECO:0007669"/>
    <property type="project" value="UniProtKB-UniRule"/>
</dbReference>
<accession>A0A4W3GCG5</accession>
<dbReference type="STRING" id="7868.ENSCMIP00000000953"/>
<reference evidence="7" key="4">
    <citation type="submission" date="2025-08" db="UniProtKB">
        <authorList>
            <consortium name="Ensembl"/>
        </authorList>
    </citation>
    <scope>IDENTIFICATION</scope>
</reference>
<dbReference type="PROSITE" id="PS00183">
    <property type="entry name" value="UBC_1"/>
    <property type="match status" value="1"/>
</dbReference>
<protein>
    <recommendedName>
        <fullName evidence="6">UBC core domain-containing protein</fullName>
    </recommendedName>
</protein>
<feature type="region of interest" description="Disordered" evidence="5">
    <location>
        <begin position="133"/>
        <end position="160"/>
    </location>
</feature>
<dbReference type="Proteomes" id="UP000314986">
    <property type="component" value="Unassembled WGS sequence"/>
</dbReference>
<dbReference type="Pfam" id="PF00179">
    <property type="entry name" value="UQ_con"/>
    <property type="match status" value="1"/>
</dbReference>
<dbReference type="CDD" id="cd23806">
    <property type="entry name" value="UBCc_UBE2U"/>
    <property type="match status" value="1"/>
</dbReference>
<evidence type="ECO:0000256" key="1">
    <source>
        <dbReference type="ARBA" id="ARBA00022679"/>
    </source>
</evidence>
<evidence type="ECO:0000313" key="8">
    <source>
        <dbReference type="Proteomes" id="UP000314986"/>
    </source>
</evidence>
<dbReference type="AlphaFoldDB" id="A0A4W3GCG5"/>
<proteinExistence type="inferred from homology"/>
<dbReference type="OMA" id="EWMATIQ"/>
<evidence type="ECO:0000256" key="4">
    <source>
        <dbReference type="RuleBase" id="RU362109"/>
    </source>
</evidence>
<evidence type="ECO:0000259" key="6">
    <source>
        <dbReference type="PROSITE" id="PS50127"/>
    </source>
</evidence>
<dbReference type="GeneTree" id="ENSGT00940000162256"/>